<dbReference type="Pfam" id="PF08334">
    <property type="entry name" value="T2SSG"/>
    <property type="match status" value="1"/>
</dbReference>
<evidence type="ECO:0000256" key="2">
    <source>
        <dbReference type="SAM" id="Phobius"/>
    </source>
</evidence>
<dbReference type="AlphaFoldDB" id="A0A934RQA9"/>
<dbReference type="InterPro" id="IPR012902">
    <property type="entry name" value="N_methyl_site"/>
</dbReference>
<dbReference type="Gene3D" id="3.30.700.10">
    <property type="entry name" value="Glycoprotein, Type 4 Pilin"/>
    <property type="match status" value="1"/>
</dbReference>
<evidence type="ECO:0000259" key="3">
    <source>
        <dbReference type="Pfam" id="PF08334"/>
    </source>
</evidence>
<dbReference type="Pfam" id="PF07963">
    <property type="entry name" value="N_methyl"/>
    <property type="match status" value="1"/>
</dbReference>
<dbReference type="InterPro" id="IPR045584">
    <property type="entry name" value="Pilin-like"/>
</dbReference>
<dbReference type="InterPro" id="IPR013545">
    <property type="entry name" value="T2SS_protein-GspG_C"/>
</dbReference>
<protein>
    <submittedName>
        <fullName evidence="4">Type II secretion system major pseudopilin GspG</fullName>
    </submittedName>
</protein>
<organism evidence="4 5">
    <name type="scientific">Roseibacillus ishigakijimensis</name>
    <dbReference type="NCBI Taxonomy" id="454146"/>
    <lineage>
        <taxon>Bacteria</taxon>
        <taxon>Pseudomonadati</taxon>
        <taxon>Verrucomicrobiota</taxon>
        <taxon>Verrucomicrobiia</taxon>
        <taxon>Verrucomicrobiales</taxon>
        <taxon>Verrucomicrobiaceae</taxon>
        <taxon>Roseibacillus</taxon>
    </lineage>
</organism>
<dbReference type="SUPFAM" id="SSF54523">
    <property type="entry name" value="Pili subunits"/>
    <property type="match status" value="1"/>
</dbReference>
<feature type="domain" description="Type II secretion system protein GspG C-terminal" evidence="3">
    <location>
        <begin position="43"/>
        <end position="143"/>
    </location>
</feature>
<proteinExistence type="predicted"/>
<keyword evidence="5" id="KW-1185">Reference proteome</keyword>
<dbReference type="NCBIfam" id="TIGR01710">
    <property type="entry name" value="typeII_sec_gspG"/>
    <property type="match status" value="1"/>
</dbReference>
<dbReference type="GO" id="GO:0015627">
    <property type="term" value="C:type II protein secretion system complex"/>
    <property type="evidence" value="ECO:0007669"/>
    <property type="project" value="InterPro"/>
</dbReference>
<keyword evidence="2" id="KW-0812">Transmembrane</keyword>
<evidence type="ECO:0000313" key="5">
    <source>
        <dbReference type="Proteomes" id="UP000604083"/>
    </source>
</evidence>
<name>A0A934RQA9_9BACT</name>
<dbReference type="Proteomes" id="UP000604083">
    <property type="component" value="Unassembled WGS sequence"/>
</dbReference>
<feature type="compositionally biased region" description="Acidic residues" evidence="1">
    <location>
        <begin position="137"/>
        <end position="147"/>
    </location>
</feature>
<comment type="caution">
    <text evidence="4">The sequence shown here is derived from an EMBL/GenBank/DDBJ whole genome shotgun (WGS) entry which is preliminary data.</text>
</comment>
<dbReference type="NCBIfam" id="TIGR02532">
    <property type="entry name" value="IV_pilin_GFxxxE"/>
    <property type="match status" value="1"/>
</dbReference>
<sequence length="147" mass="15869">MKGTGKQTLIFSSQARGFSLLEMIVVLGIIGLILSVAVAVVGKSSDTANIKMSETLVKGVETKLREYRMLGGMYPSQAQGLQSLVTKPSMAPVPKRWNALYDELPVDPWGKELKYVYPGSKDASTPEVISAGPDGQFDTEDDISSQD</sequence>
<accession>A0A934RQA9</accession>
<gene>
    <name evidence="4" type="primary">gspG</name>
    <name evidence="4" type="ORF">JIN78_07535</name>
</gene>
<dbReference type="PROSITE" id="PS00409">
    <property type="entry name" value="PROKAR_NTER_METHYL"/>
    <property type="match status" value="1"/>
</dbReference>
<feature type="region of interest" description="Disordered" evidence="1">
    <location>
        <begin position="119"/>
        <end position="147"/>
    </location>
</feature>
<evidence type="ECO:0000256" key="1">
    <source>
        <dbReference type="SAM" id="MobiDB-lite"/>
    </source>
</evidence>
<keyword evidence="2" id="KW-0472">Membrane</keyword>
<dbReference type="EMBL" id="JAENIO010000015">
    <property type="protein sequence ID" value="MBK1833907.1"/>
    <property type="molecule type" value="Genomic_DNA"/>
</dbReference>
<feature type="transmembrane region" description="Helical" evidence="2">
    <location>
        <begin position="20"/>
        <end position="42"/>
    </location>
</feature>
<dbReference type="GO" id="GO:0015628">
    <property type="term" value="P:protein secretion by the type II secretion system"/>
    <property type="evidence" value="ECO:0007669"/>
    <property type="project" value="InterPro"/>
</dbReference>
<reference evidence="4" key="1">
    <citation type="submission" date="2021-01" db="EMBL/GenBank/DDBJ databases">
        <title>Modified the classification status of verrucomicrobia.</title>
        <authorList>
            <person name="Feng X."/>
        </authorList>
    </citation>
    <scope>NUCLEOTIDE SEQUENCE</scope>
    <source>
        <strain evidence="4">KCTC 12986</strain>
    </source>
</reference>
<keyword evidence="2" id="KW-1133">Transmembrane helix</keyword>
<dbReference type="RefSeq" id="WP_200391343.1">
    <property type="nucleotide sequence ID" value="NZ_JAENIO010000015.1"/>
</dbReference>
<evidence type="ECO:0000313" key="4">
    <source>
        <dbReference type="EMBL" id="MBK1833907.1"/>
    </source>
</evidence>
<dbReference type="InterPro" id="IPR010054">
    <property type="entry name" value="Type2_sec_GspG"/>
</dbReference>